<evidence type="ECO:0000313" key="7">
    <source>
        <dbReference type="Proteomes" id="UP000301424"/>
    </source>
</evidence>
<evidence type="ECO:0000259" key="5">
    <source>
        <dbReference type="PROSITE" id="PS51352"/>
    </source>
</evidence>
<dbReference type="GO" id="GO:0015035">
    <property type="term" value="F:protein-disulfide reductase activity"/>
    <property type="evidence" value="ECO:0007669"/>
    <property type="project" value="InterPro"/>
</dbReference>
<feature type="domain" description="Thioredoxin" evidence="5">
    <location>
        <begin position="1"/>
        <end position="108"/>
    </location>
</feature>
<evidence type="ECO:0000256" key="1">
    <source>
        <dbReference type="ARBA" id="ARBA00022448"/>
    </source>
</evidence>
<keyword evidence="2" id="KW-0249">Electron transport</keyword>
<dbReference type="InterPro" id="IPR013766">
    <property type="entry name" value="Thioredoxin_domain"/>
</dbReference>
<organism evidence="6 7">
    <name type="scientific">Burkholderia phage BcepSauron</name>
    <dbReference type="NCBI Taxonomy" id="2530033"/>
    <lineage>
        <taxon>Viruses</taxon>
        <taxon>Duplodnaviria</taxon>
        <taxon>Heunggongvirae</taxon>
        <taxon>Uroviricota</taxon>
        <taxon>Caudoviricetes</taxon>
        <taxon>Sarumanvirus</taxon>
        <taxon>Sarumanvirus bcepsauron</taxon>
    </lineage>
</organism>
<gene>
    <name evidence="6" type="ORF">BcepSauron_213</name>
</gene>
<evidence type="ECO:0000256" key="4">
    <source>
        <dbReference type="ARBA" id="ARBA00023284"/>
    </source>
</evidence>
<reference evidence="6 7" key="1">
    <citation type="submission" date="2019-02" db="EMBL/GenBank/DDBJ databases">
        <title>Complete genome sequence of Burkholderia cenocepacia phage BcepSauron.</title>
        <authorList>
            <person name="Park K."/>
            <person name="Gonzalez C."/>
            <person name="Liu M."/>
            <person name="Gill J."/>
        </authorList>
    </citation>
    <scope>NUCLEOTIDE SEQUENCE [LARGE SCALE GENOMIC DNA]</scope>
</reference>
<protein>
    <submittedName>
        <fullName evidence="6">Thioredoxin</fullName>
    </submittedName>
</protein>
<keyword evidence="1" id="KW-0813">Transport</keyword>
<keyword evidence="7" id="KW-1185">Reference proteome</keyword>
<dbReference type="PROSITE" id="PS51352">
    <property type="entry name" value="THIOREDOXIN_2"/>
    <property type="match status" value="1"/>
</dbReference>
<dbReference type="InterPro" id="IPR017937">
    <property type="entry name" value="Thioredoxin_CS"/>
</dbReference>
<dbReference type="PROSITE" id="PS00194">
    <property type="entry name" value="THIOREDOXIN_1"/>
    <property type="match status" value="1"/>
</dbReference>
<proteinExistence type="predicted"/>
<dbReference type="PANTHER" id="PTHR45663:SF11">
    <property type="entry name" value="GEO12009P1"/>
    <property type="match status" value="1"/>
</dbReference>
<name>A0A482MN47_9CAUD</name>
<sequence length="108" mass="11745">MNAIKNATATTFDADVMKGEGLILVDFWAPWCGPCKMLAPTLDKIAQERDDLQIVKVNVDEESENEVAKTFGVRGIPSLMLVRNGAVIAQRAGALAKSQLEAWIDANK</sequence>
<dbReference type="InterPro" id="IPR036249">
    <property type="entry name" value="Thioredoxin-like_sf"/>
</dbReference>
<dbReference type="FunFam" id="3.40.30.10:FF:000001">
    <property type="entry name" value="Thioredoxin"/>
    <property type="match status" value="1"/>
</dbReference>
<keyword evidence="4" id="KW-0676">Redox-active center</keyword>
<dbReference type="NCBIfam" id="TIGR01068">
    <property type="entry name" value="thioredoxin"/>
    <property type="match status" value="1"/>
</dbReference>
<dbReference type="EMBL" id="MK552141">
    <property type="protein sequence ID" value="QBQ74593.1"/>
    <property type="molecule type" value="Genomic_DNA"/>
</dbReference>
<dbReference type="Proteomes" id="UP000301424">
    <property type="component" value="Segment"/>
</dbReference>
<dbReference type="PIRSF" id="PIRSF000077">
    <property type="entry name" value="Thioredoxin"/>
    <property type="match status" value="1"/>
</dbReference>
<dbReference type="InterPro" id="IPR005746">
    <property type="entry name" value="Thioredoxin"/>
</dbReference>
<dbReference type="CDD" id="cd02947">
    <property type="entry name" value="TRX_family"/>
    <property type="match status" value="1"/>
</dbReference>
<evidence type="ECO:0000313" key="6">
    <source>
        <dbReference type="EMBL" id="QBQ74593.1"/>
    </source>
</evidence>
<dbReference type="SUPFAM" id="SSF52833">
    <property type="entry name" value="Thioredoxin-like"/>
    <property type="match status" value="1"/>
</dbReference>
<accession>A0A482MN47</accession>
<keyword evidence="3" id="KW-1015">Disulfide bond</keyword>
<dbReference type="PANTHER" id="PTHR45663">
    <property type="entry name" value="GEO12009P1"/>
    <property type="match status" value="1"/>
</dbReference>
<dbReference type="Pfam" id="PF00085">
    <property type="entry name" value="Thioredoxin"/>
    <property type="match status" value="1"/>
</dbReference>
<dbReference type="PRINTS" id="PR00421">
    <property type="entry name" value="THIOREDOXIN"/>
</dbReference>
<dbReference type="Gene3D" id="3.40.30.10">
    <property type="entry name" value="Glutaredoxin"/>
    <property type="match status" value="1"/>
</dbReference>
<evidence type="ECO:0000256" key="3">
    <source>
        <dbReference type="ARBA" id="ARBA00023157"/>
    </source>
</evidence>
<evidence type="ECO:0000256" key="2">
    <source>
        <dbReference type="ARBA" id="ARBA00022982"/>
    </source>
</evidence>